<feature type="repeat" description="ARM" evidence="5">
    <location>
        <begin position="149"/>
        <end position="192"/>
    </location>
</feature>
<evidence type="ECO:0000256" key="1">
    <source>
        <dbReference type="ARBA" id="ARBA00010394"/>
    </source>
</evidence>
<dbReference type="PROSITE" id="PS50176">
    <property type="entry name" value="ARM_REPEAT"/>
    <property type="match status" value="4"/>
</dbReference>
<dbReference type="InterPro" id="IPR000225">
    <property type="entry name" value="Armadillo"/>
</dbReference>
<proteinExistence type="inferred from homology"/>
<sequence length="562" mass="61544">TGLRTDIRFQSFVPLSTSLINPKPSTGNMSLDAKSDRQRNFKKGIDIDLARRKREETTVELRKSKRDEQIQKRRMGAQGGWNERTSDSGAASAVPPTEPIAFQSIPSLPALIAGVQSDDPNQQFEATTQFRKILSIERNPPIQLVIDSGVVPRLVQFLANDQHAALQFEAAWALTNIASGTSQHTKAVIDSGAVPIFVYLLNSVNEDVKEQAVWALGNIAGDSPECRNFVLSQGALNPLIELCSTDAKTSMLRNATWTLSNMCRGKPQPPFDMVRPALPALAHLLNSSDEEVVTDTCWALSYLSDDTGSDNDKIQAVIRAGVVRRLVELLHHHSSMVKTPALRTIGNIVTGDDVQTQVVVNRGGLAGLLSLLNNEKKGIVKEACWTISNITAGNPDQIEQVIQANLIPPLIAKLRSAEYDIKKEAAWAISNATSGGTEQQIRYLVQQACVAPLCDLFTCSDAKIVMVAMEGIENILRVGKKDMMASNSDTNQFASYVEECDGLDKLESLQSHQNKDIYKKALQILRTYFETDDLDTGIEPEMQGGQYAFGGQDVPTSGFQFS</sequence>
<feature type="repeat" description="ARM" evidence="5">
    <location>
        <begin position="276"/>
        <end position="304"/>
    </location>
</feature>
<feature type="domain" description="IBB" evidence="8">
    <location>
        <begin position="21"/>
        <end position="83"/>
    </location>
</feature>
<dbReference type="PIRSF" id="PIRSF005673">
    <property type="entry name" value="Importin_alpha"/>
    <property type="match status" value="1"/>
</dbReference>
<evidence type="ECO:0000256" key="6">
    <source>
        <dbReference type="PROSITE-ProRule" id="PRU00561"/>
    </source>
</evidence>
<reference evidence="9" key="1">
    <citation type="submission" date="2015-04" db="EMBL/GenBank/DDBJ databases">
        <title>The genome sequence of the plant pathogenic Rhizarian Plasmodiophora brassicae reveals insights in its biotrophic life cycle and the origin of chitin synthesis.</title>
        <authorList>
            <person name="Schwelm A."/>
            <person name="Fogelqvist J."/>
            <person name="Knaust A."/>
            <person name="Julke S."/>
            <person name="Lilja T."/>
            <person name="Dhandapani V."/>
            <person name="Bonilla-Rosso G."/>
            <person name="Karlsson M."/>
            <person name="Shevchenko A."/>
            <person name="Choi S.R."/>
            <person name="Kim H.G."/>
            <person name="Park J.Y."/>
            <person name="Lim Y.P."/>
            <person name="Ludwig-Muller J."/>
            <person name="Dixelius C."/>
        </authorList>
    </citation>
    <scope>NUCLEOTIDE SEQUENCE</scope>
    <source>
        <tissue evidence="9">Potato root galls</tissue>
    </source>
</reference>
<name>A0A0H5R4K4_9EUKA</name>
<dbReference type="FunFam" id="1.25.10.10:FF:000021">
    <property type="entry name" value="Importin subunit alpha"/>
    <property type="match status" value="1"/>
</dbReference>
<protein>
    <recommendedName>
        <fullName evidence="8">IBB domain-containing protein</fullName>
    </recommendedName>
</protein>
<feature type="region of interest" description="Disordered" evidence="7">
    <location>
        <begin position="63"/>
        <end position="95"/>
    </location>
</feature>
<dbReference type="InterPro" id="IPR036975">
    <property type="entry name" value="Importin-a_IBB_sf"/>
</dbReference>
<dbReference type="GO" id="GO:0061608">
    <property type="term" value="F:nuclear import signal receptor activity"/>
    <property type="evidence" value="ECO:0007669"/>
    <property type="project" value="InterPro"/>
</dbReference>
<accession>A0A0H5R4K4</accession>
<feature type="repeat" description="ARM" evidence="5">
    <location>
        <begin position="363"/>
        <end position="397"/>
    </location>
</feature>
<dbReference type="GO" id="GO:0006606">
    <property type="term" value="P:protein import into nucleus"/>
    <property type="evidence" value="ECO:0007669"/>
    <property type="project" value="InterPro"/>
</dbReference>
<dbReference type="SUPFAM" id="SSF48371">
    <property type="entry name" value="ARM repeat"/>
    <property type="match status" value="1"/>
</dbReference>
<dbReference type="GO" id="GO:0005737">
    <property type="term" value="C:cytoplasm"/>
    <property type="evidence" value="ECO:0007669"/>
    <property type="project" value="InterPro"/>
</dbReference>
<keyword evidence="4" id="KW-0653">Protein transport</keyword>
<dbReference type="SMART" id="SM00185">
    <property type="entry name" value="ARM"/>
    <property type="match status" value="8"/>
</dbReference>
<dbReference type="InterPro" id="IPR016024">
    <property type="entry name" value="ARM-type_fold"/>
</dbReference>
<evidence type="ECO:0000256" key="7">
    <source>
        <dbReference type="SAM" id="MobiDB-lite"/>
    </source>
</evidence>
<keyword evidence="2 6" id="KW-0813">Transport</keyword>
<comment type="similarity">
    <text evidence="1">Belongs to the importin alpha family.</text>
</comment>
<feature type="repeat" description="ARM" evidence="5">
    <location>
        <begin position="192"/>
        <end position="234"/>
    </location>
</feature>
<dbReference type="PROSITE" id="PS51214">
    <property type="entry name" value="IBB"/>
    <property type="match status" value="1"/>
</dbReference>
<dbReference type="GO" id="GO:0005634">
    <property type="term" value="C:nucleus"/>
    <property type="evidence" value="ECO:0007669"/>
    <property type="project" value="UniProtKB-ARBA"/>
</dbReference>
<keyword evidence="3" id="KW-0677">Repeat</keyword>
<dbReference type="Pfam" id="PF01749">
    <property type="entry name" value="IBB"/>
    <property type="match status" value="1"/>
</dbReference>
<evidence type="ECO:0000313" key="9">
    <source>
        <dbReference type="EMBL" id="CRZ09130.1"/>
    </source>
</evidence>
<dbReference type="InterPro" id="IPR032413">
    <property type="entry name" value="Arm_3"/>
</dbReference>
<dbReference type="AlphaFoldDB" id="A0A0H5R4K4"/>
<dbReference type="Pfam" id="PF16186">
    <property type="entry name" value="Arm_3"/>
    <property type="match status" value="1"/>
</dbReference>
<dbReference type="InterPro" id="IPR011989">
    <property type="entry name" value="ARM-like"/>
</dbReference>
<dbReference type="Pfam" id="PF00514">
    <property type="entry name" value="Arm"/>
    <property type="match status" value="7"/>
</dbReference>
<evidence type="ECO:0000256" key="2">
    <source>
        <dbReference type="ARBA" id="ARBA00022448"/>
    </source>
</evidence>
<evidence type="ECO:0000256" key="5">
    <source>
        <dbReference type="PROSITE-ProRule" id="PRU00259"/>
    </source>
</evidence>
<dbReference type="EMBL" id="HACM01008688">
    <property type="protein sequence ID" value="CRZ09130.1"/>
    <property type="molecule type" value="Transcribed_RNA"/>
</dbReference>
<dbReference type="Gene3D" id="1.25.10.10">
    <property type="entry name" value="Leucine-rich Repeat Variant"/>
    <property type="match status" value="1"/>
</dbReference>
<dbReference type="Gene3D" id="1.20.5.690">
    <property type="entry name" value="Importin-alpha, importin-beta-binding domain"/>
    <property type="match status" value="1"/>
</dbReference>
<organism evidence="9">
    <name type="scientific">Spongospora subterranea</name>
    <dbReference type="NCBI Taxonomy" id="70186"/>
    <lineage>
        <taxon>Eukaryota</taxon>
        <taxon>Sar</taxon>
        <taxon>Rhizaria</taxon>
        <taxon>Endomyxa</taxon>
        <taxon>Phytomyxea</taxon>
        <taxon>Plasmodiophorida</taxon>
        <taxon>Plasmodiophoridae</taxon>
        <taxon>Spongospora</taxon>
    </lineage>
</organism>
<dbReference type="InterPro" id="IPR024931">
    <property type="entry name" value="Importin_alpha"/>
</dbReference>
<dbReference type="PANTHER" id="PTHR23316">
    <property type="entry name" value="IMPORTIN ALPHA"/>
    <property type="match status" value="1"/>
</dbReference>
<dbReference type="InterPro" id="IPR002652">
    <property type="entry name" value="Importin-a_IBB"/>
</dbReference>
<evidence type="ECO:0000256" key="4">
    <source>
        <dbReference type="ARBA" id="ARBA00022927"/>
    </source>
</evidence>
<feature type="non-terminal residue" evidence="9">
    <location>
        <position position="1"/>
    </location>
</feature>
<evidence type="ECO:0000256" key="3">
    <source>
        <dbReference type="ARBA" id="ARBA00022737"/>
    </source>
</evidence>
<evidence type="ECO:0000259" key="8">
    <source>
        <dbReference type="PROSITE" id="PS51214"/>
    </source>
</evidence>